<accession>A0A918WF07</accession>
<evidence type="ECO:0000313" key="2">
    <source>
        <dbReference type="EMBL" id="GHC39524.1"/>
    </source>
</evidence>
<dbReference type="RefSeq" id="WP_190108542.1">
    <property type="nucleotide sequence ID" value="NZ_BMVB01000003.1"/>
</dbReference>
<name>A0A918WF07_STRCJ</name>
<reference evidence="2" key="1">
    <citation type="journal article" date="2014" name="Int. J. Syst. Evol. Microbiol.">
        <title>Complete genome sequence of Corynebacterium casei LMG S-19264T (=DSM 44701T), isolated from a smear-ripened cheese.</title>
        <authorList>
            <consortium name="US DOE Joint Genome Institute (JGI-PGF)"/>
            <person name="Walter F."/>
            <person name="Albersmeier A."/>
            <person name="Kalinowski J."/>
            <person name="Ruckert C."/>
        </authorList>
    </citation>
    <scope>NUCLEOTIDE SEQUENCE</scope>
    <source>
        <strain evidence="2">JCM 4633</strain>
    </source>
</reference>
<reference evidence="2" key="2">
    <citation type="submission" date="2020-09" db="EMBL/GenBank/DDBJ databases">
        <authorList>
            <person name="Sun Q."/>
            <person name="Ohkuma M."/>
        </authorList>
    </citation>
    <scope>NUCLEOTIDE SEQUENCE</scope>
    <source>
        <strain evidence="2">JCM 4633</strain>
    </source>
</reference>
<dbReference type="EMBL" id="BMVB01000003">
    <property type="protein sequence ID" value="GHC39524.1"/>
    <property type="molecule type" value="Genomic_DNA"/>
</dbReference>
<sequence>MTHRHRGSIPRDMQDQQASGDRKGAPPKTGKKAGDRRGAGAAPTKDVDTEKSRRPDDATDKATPPTSEPPD</sequence>
<dbReference type="Proteomes" id="UP000646244">
    <property type="component" value="Unassembled WGS sequence"/>
</dbReference>
<gene>
    <name evidence="2" type="ORF">GCM10010507_11680</name>
</gene>
<protein>
    <submittedName>
        <fullName evidence="2">Uncharacterized protein</fullName>
    </submittedName>
</protein>
<dbReference type="AlphaFoldDB" id="A0A918WF07"/>
<feature type="compositionally biased region" description="Basic and acidic residues" evidence="1">
    <location>
        <begin position="45"/>
        <end position="60"/>
    </location>
</feature>
<organism evidence="2 3">
    <name type="scientific">Streptomyces cinnamoneus</name>
    <name type="common">Streptoverticillium cinnamoneum</name>
    <dbReference type="NCBI Taxonomy" id="53446"/>
    <lineage>
        <taxon>Bacteria</taxon>
        <taxon>Bacillati</taxon>
        <taxon>Actinomycetota</taxon>
        <taxon>Actinomycetes</taxon>
        <taxon>Kitasatosporales</taxon>
        <taxon>Streptomycetaceae</taxon>
        <taxon>Streptomyces</taxon>
        <taxon>Streptomyces cinnamoneus group</taxon>
    </lineage>
</organism>
<feature type="region of interest" description="Disordered" evidence="1">
    <location>
        <begin position="1"/>
        <end position="71"/>
    </location>
</feature>
<comment type="caution">
    <text evidence="2">The sequence shown here is derived from an EMBL/GenBank/DDBJ whole genome shotgun (WGS) entry which is preliminary data.</text>
</comment>
<evidence type="ECO:0000313" key="3">
    <source>
        <dbReference type="Proteomes" id="UP000646244"/>
    </source>
</evidence>
<proteinExistence type="predicted"/>
<evidence type="ECO:0000256" key="1">
    <source>
        <dbReference type="SAM" id="MobiDB-lite"/>
    </source>
</evidence>